<feature type="binding site" description="axial binding residue" evidence="5">
    <location>
        <position position="452"/>
    </location>
    <ligand>
        <name>heme</name>
        <dbReference type="ChEBI" id="CHEBI:30413"/>
    </ligand>
    <ligandPart>
        <name>Fe</name>
        <dbReference type="ChEBI" id="CHEBI:18248"/>
    </ligandPart>
</feature>
<evidence type="ECO:0000256" key="3">
    <source>
        <dbReference type="ARBA" id="ARBA00023002"/>
    </source>
</evidence>
<evidence type="ECO:0000256" key="2">
    <source>
        <dbReference type="ARBA" id="ARBA00022723"/>
    </source>
</evidence>
<evidence type="ECO:0000313" key="9">
    <source>
        <dbReference type="Proteomes" id="UP000315522"/>
    </source>
</evidence>
<dbReference type="PANTHER" id="PTHR46300:SF11">
    <property type="entry name" value="OXIDOREDUCTASE, PUTATIVE-RELATED"/>
    <property type="match status" value="1"/>
</dbReference>
<evidence type="ECO:0000256" key="4">
    <source>
        <dbReference type="ARBA" id="ARBA00023004"/>
    </source>
</evidence>
<evidence type="ECO:0000256" key="1">
    <source>
        <dbReference type="ARBA" id="ARBA00010617"/>
    </source>
</evidence>
<dbReference type="InterPro" id="IPR017972">
    <property type="entry name" value="Cyt_P450_CS"/>
</dbReference>
<dbReference type="PANTHER" id="PTHR46300">
    <property type="entry name" value="P450, PUTATIVE (EUROFUNG)-RELATED-RELATED"/>
    <property type="match status" value="1"/>
</dbReference>
<evidence type="ECO:0000256" key="6">
    <source>
        <dbReference type="RuleBase" id="RU000461"/>
    </source>
</evidence>
<keyword evidence="2 5" id="KW-0479">Metal-binding</keyword>
<gene>
    <name evidence="8" type="primary">patI_8</name>
    <name evidence="8" type="ORF">LAWI1_G000895</name>
</gene>
<keyword evidence="7" id="KW-0472">Membrane</keyword>
<dbReference type="InterPro" id="IPR001128">
    <property type="entry name" value="Cyt_P450"/>
</dbReference>
<evidence type="ECO:0000256" key="5">
    <source>
        <dbReference type="PIRSR" id="PIRSR602401-1"/>
    </source>
</evidence>
<dbReference type="EMBL" id="QGML01000240">
    <property type="protein sequence ID" value="TVY92825.1"/>
    <property type="molecule type" value="Genomic_DNA"/>
</dbReference>
<dbReference type="SUPFAM" id="SSF48264">
    <property type="entry name" value="Cytochrome P450"/>
    <property type="match status" value="1"/>
</dbReference>
<dbReference type="CDD" id="cd11065">
    <property type="entry name" value="CYP64-like"/>
    <property type="match status" value="1"/>
</dbReference>
<sequence length="548" mass="62173">MAISQLLSHFSYTYAGLVTGVLIIAYLKYRARWAPAGLRRVPGPRGLPLVGNTLQLGPQPQKQLMTWASEYGEVMQVQIGWENWVFLNTPQAVKEILDKQSAITSGRAPMPVGNDLISGGYRFLLMTYTPTWRKLRTIVHKLLTPSVSNTFMPSQLFEAKNLVFDLMTDNANEEDFYMHVRRYTTSVVLTSTYGRRVQKWQSEDVKEIYGLMKEFSDSTAPGAFIADMIPPLAKLPTFLQWWRERALRYQYRQTKIWMKYWSNLMLQIDQKQAPECFVKQFSETDYKAQGISEVQAAFVAGTMIEAGSETTSSSLNSAILYLAANPAVQARAHAELDEVVGLSASPTFEHENRLPYIRAMVKEILRIRPVTNIGTPHYATADVTYKDFFIPKGTVISIHQYAIHYDTSRYDNPESFRPERYLNHPLKAGAYSGQSDPYARDHFDFGAGRRICPGMHLAENSLFITLAKILWAFHIKPPLQADGKLQTMDTSDDAYELGANTLPKGFKVRFVPRDTTREQVTREEWLDAQKDGFFLGHVKVDVDGVASA</sequence>
<comment type="cofactor">
    <cofactor evidence="5">
        <name>heme</name>
        <dbReference type="ChEBI" id="CHEBI:30413"/>
    </cofactor>
</comment>
<accession>A0A559MIP7</accession>
<dbReference type="Gene3D" id="1.10.630.10">
    <property type="entry name" value="Cytochrome P450"/>
    <property type="match status" value="1"/>
</dbReference>
<name>A0A559MIP7_9HELO</name>
<keyword evidence="6 8" id="KW-0503">Monooxygenase</keyword>
<dbReference type="InterPro" id="IPR036396">
    <property type="entry name" value="Cyt_P450_sf"/>
</dbReference>
<dbReference type="InterPro" id="IPR002401">
    <property type="entry name" value="Cyt_P450_E_grp-I"/>
</dbReference>
<keyword evidence="7" id="KW-1133">Transmembrane helix</keyword>
<dbReference type="PRINTS" id="PR00463">
    <property type="entry name" value="EP450I"/>
</dbReference>
<dbReference type="GO" id="GO:0016705">
    <property type="term" value="F:oxidoreductase activity, acting on paired donors, with incorporation or reduction of molecular oxygen"/>
    <property type="evidence" value="ECO:0007669"/>
    <property type="project" value="InterPro"/>
</dbReference>
<comment type="caution">
    <text evidence="8">The sequence shown here is derived from an EMBL/GenBank/DDBJ whole genome shotgun (WGS) entry which is preliminary data.</text>
</comment>
<dbReference type="GO" id="GO:0005506">
    <property type="term" value="F:iron ion binding"/>
    <property type="evidence" value="ECO:0007669"/>
    <property type="project" value="InterPro"/>
</dbReference>
<keyword evidence="5 6" id="KW-0349">Heme</keyword>
<keyword evidence="7" id="KW-0812">Transmembrane</keyword>
<keyword evidence="9" id="KW-1185">Reference proteome</keyword>
<keyword evidence="3 6" id="KW-0560">Oxidoreductase</keyword>
<keyword evidence="4 5" id="KW-0408">Iron</keyword>
<dbReference type="GO" id="GO:0020037">
    <property type="term" value="F:heme binding"/>
    <property type="evidence" value="ECO:0007669"/>
    <property type="project" value="InterPro"/>
</dbReference>
<evidence type="ECO:0000313" key="8">
    <source>
        <dbReference type="EMBL" id="TVY92825.1"/>
    </source>
</evidence>
<organism evidence="8 9">
    <name type="scientific">Lachnellula willkommii</name>
    <dbReference type="NCBI Taxonomy" id="215461"/>
    <lineage>
        <taxon>Eukaryota</taxon>
        <taxon>Fungi</taxon>
        <taxon>Dikarya</taxon>
        <taxon>Ascomycota</taxon>
        <taxon>Pezizomycotina</taxon>
        <taxon>Leotiomycetes</taxon>
        <taxon>Helotiales</taxon>
        <taxon>Lachnaceae</taxon>
        <taxon>Lachnellula</taxon>
    </lineage>
</organism>
<protein>
    <submittedName>
        <fullName evidence="8">Cytochrome P450 monooxygenase</fullName>
    </submittedName>
</protein>
<dbReference type="AlphaFoldDB" id="A0A559MIP7"/>
<feature type="transmembrane region" description="Helical" evidence="7">
    <location>
        <begin position="12"/>
        <end position="29"/>
    </location>
</feature>
<dbReference type="GO" id="GO:0004497">
    <property type="term" value="F:monooxygenase activity"/>
    <property type="evidence" value="ECO:0007669"/>
    <property type="project" value="UniProtKB-KW"/>
</dbReference>
<proteinExistence type="inferred from homology"/>
<comment type="similarity">
    <text evidence="1 6">Belongs to the cytochrome P450 family.</text>
</comment>
<dbReference type="InterPro" id="IPR050364">
    <property type="entry name" value="Cytochrome_P450_fung"/>
</dbReference>
<dbReference type="PROSITE" id="PS00086">
    <property type="entry name" value="CYTOCHROME_P450"/>
    <property type="match status" value="1"/>
</dbReference>
<dbReference type="Proteomes" id="UP000315522">
    <property type="component" value="Unassembled WGS sequence"/>
</dbReference>
<dbReference type="Pfam" id="PF00067">
    <property type="entry name" value="p450"/>
    <property type="match status" value="1"/>
</dbReference>
<evidence type="ECO:0000256" key="7">
    <source>
        <dbReference type="SAM" id="Phobius"/>
    </source>
</evidence>
<reference evidence="8 9" key="1">
    <citation type="submission" date="2018-05" db="EMBL/GenBank/DDBJ databases">
        <title>Genome sequencing and assembly of the regulated plant pathogen Lachnellula willkommii and related sister species for the development of diagnostic species identification markers.</title>
        <authorList>
            <person name="Giroux E."/>
            <person name="Bilodeau G."/>
        </authorList>
    </citation>
    <scope>NUCLEOTIDE SEQUENCE [LARGE SCALE GENOMIC DNA]</scope>
    <source>
        <strain evidence="8 9">CBS 172.35</strain>
    </source>
</reference>
<dbReference type="PRINTS" id="PR00385">
    <property type="entry name" value="P450"/>
</dbReference>